<feature type="transmembrane region" description="Helical" evidence="2">
    <location>
        <begin position="28"/>
        <end position="47"/>
    </location>
</feature>
<feature type="transmembrane region" description="Helical" evidence="2">
    <location>
        <begin position="123"/>
        <end position="141"/>
    </location>
</feature>
<keyword evidence="5" id="KW-1185">Reference proteome</keyword>
<comment type="subcellular location">
    <subcellularLocation>
        <location evidence="1">Membrane</location>
        <topology evidence="1">Multi-pass membrane protein</topology>
    </subcellularLocation>
</comment>
<gene>
    <name evidence="4" type="ORF">AWRI4620_LOCUS9161</name>
</gene>
<dbReference type="Proteomes" id="UP000745764">
    <property type="component" value="Unassembled WGS sequence"/>
</dbReference>
<comment type="caution">
    <text evidence="4">The sequence shown here is derived from an EMBL/GenBank/DDBJ whole genome shotgun (WGS) entry which is preliminary data.</text>
</comment>
<feature type="transmembrane region" description="Helical" evidence="2">
    <location>
        <begin position="92"/>
        <end position="111"/>
    </location>
</feature>
<dbReference type="EMBL" id="CAINUL010000018">
    <property type="protein sequence ID" value="CAD0114906.1"/>
    <property type="molecule type" value="Genomic_DNA"/>
</dbReference>
<dbReference type="OrthoDB" id="4765010at2759"/>
<dbReference type="GO" id="GO:0016020">
    <property type="term" value="C:membrane"/>
    <property type="evidence" value="ECO:0007669"/>
    <property type="project" value="UniProtKB-SubCell"/>
</dbReference>
<proteinExistence type="predicted"/>
<evidence type="ECO:0000259" key="3">
    <source>
        <dbReference type="Pfam" id="PF24357"/>
    </source>
</evidence>
<feature type="transmembrane region" description="Helical" evidence="2">
    <location>
        <begin position="153"/>
        <end position="173"/>
    </location>
</feature>
<name>A0A9N8PW65_9PEZI</name>
<protein>
    <recommendedName>
        <fullName evidence="3">ABC transporter TMD0 domain-containing protein</fullName>
    </recommendedName>
</protein>
<dbReference type="AlphaFoldDB" id="A0A9N8PW65"/>
<sequence>MMSFDTGQHGLFEFNQADFDFNITFEQIFLSIVPSVLFIVASSWRAVSQLRKPTLVKAPMLQSIKLAAILIYLGLELALLILASLSKFEASSIFLAASVLKLVSALTMIILSLADHNKSPRPSVLLGIYLSLTLLPDAAQARTFFLSSNAAPQVLYSSVFCAAIAFKLLILFLEAKKKSQWLAWDKRAHSPEETSGIFSLGVYAWLNKMFMDGYKGF</sequence>
<keyword evidence="2" id="KW-1133">Transmembrane helix</keyword>
<dbReference type="InterPro" id="IPR056227">
    <property type="entry name" value="TMD0_ABC"/>
</dbReference>
<evidence type="ECO:0000313" key="4">
    <source>
        <dbReference type="EMBL" id="CAD0114906.1"/>
    </source>
</evidence>
<evidence type="ECO:0000256" key="1">
    <source>
        <dbReference type="ARBA" id="ARBA00004141"/>
    </source>
</evidence>
<evidence type="ECO:0000256" key="2">
    <source>
        <dbReference type="SAM" id="Phobius"/>
    </source>
</evidence>
<reference evidence="4" key="1">
    <citation type="submission" date="2020-06" db="EMBL/GenBank/DDBJ databases">
        <authorList>
            <person name="Onetto C."/>
        </authorList>
    </citation>
    <scope>NUCLEOTIDE SEQUENCE</scope>
</reference>
<evidence type="ECO:0000313" key="5">
    <source>
        <dbReference type="Proteomes" id="UP000745764"/>
    </source>
</evidence>
<feature type="domain" description="ABC transporter TMD0" evidence="3">
    <location>
        <begin position="16"/>
        <end position="149"/>
    </location>
</feature>
<keyword evidence="2" id="KW-0472">Membrane</keyword>
<dbReference type="Pfam" id="PF24357">
    <property type="entry name" value="TMD0_ABC"/>
    <property type="match status" value="1"/>
</dbReference>
<keyword evidence="2" id="KW-0812">Transmembrane</keyword>
<feature type="transmembrane region" description="Helical" evidence="2">
    <location>
        <begin position="67"/>
        <end position="86"/>
    </location>
</feature>
<organism evidence="4 5">
    <name type="scientific">Aureobasidium uvarum</name>
    <dbReference type="NCBI Taxonomy" id="2773716"/>
    <lineage>
        <taxon>Eukaryota</taxon>
        <taxon>Fungi</taxon>
        <taxon>Dikarya</taxon>
        <taxon>Ascomycota</taxon>
        <taxon>Pezizomycotina</taxon>
        <taxon>Dothideomycetes</taxon>
        <taxon>Dothideomycetidae</taxon>
        <taxon>Dothideales</taxon>
        <taxon>Saccotheciaceae</taxon>
        <taxon>Aureobasidium</taxon>
    </lineage>
</organism>
<accession>A0A9N8PW65</accession>